<evidence type="ECO:0000256" key="4">
    <source>
        <dbReference type="ARBA" id="ARBA00022989"/>
    </source>
</evidence>
<sequence length="469" mass="50413">MEIFRKKTIYNFRNDASKSGLKKKLTSFDLAAVGIGCVVGTGIFVATGQGAKFAGPAVIISFLIAAITSGLCSLTYSELTSMFPVSGSTYSYSYIAFGEIIAWIIGWDLMLEYLVAGAAVASAWSGTFTGIFANFGMKIPGIITKTPMAGGIIDLPAVLITLAVTLLLYKGVSESAKINNLIVGLKITMILLFVFLGVTHIKITNYHPFSPYGITGVMSAASIIFFSFIGFDAIATAVEETKNPERDVPKGIMICFGVVVVLYMSVALVLTGIIPFSKIDINNALPGALSYIGINWGSALVGVGAVIGMISTLLCVLYAQVRIFMVMSRDGLLPKVFSNVNEKHGTPGLCTIITGVLICILAGVVPLNIIMELCNIGTLFAFILVSLGIMVLRKTMPNVERKFKCPGVPFTPILTIIFCIYLILGLKPATWIRFVVWLVLGLIIYFVYGRKHSIIGNNQVINESISNDL</sequence>
<dbReference type="Proteomes" id="UP001623592">
    <property type="component" value="Unassembled WGS sequence"/>
</dbReference>
<dbReference type="PANTHER" id="PTHR43243">
    <property type="entry name" value="INNER MEMBRANE TRANSPORTER YGJI-RELATED"/>
    <property type="match status" value="1"/>
</dbReference>
<feature type="transmembrane region" description="Helical" evidence="6">
    <location>
        <begin position="349"/>
        <end position="370"/>
    </location>
</feature>
<keyword evidence="4 6" id="KW-1133">Transmembrane helix</keyword>
<protein>
    <submittedName>
        <fullName evidence="7">Amino acid permease</fullName>
    </submittedName>
</protein>
<feature type="transmembrane region" description="Helical" evidence="6">
    <location>
        <begin position="376"/>
        <end position="393"/>
    </location>
</feature>
<evidence type="ECO:0000256" key="1">
    <source>
        <dbReference type="ARBA" id="ARBA00004141"/>
    </source>
</evidence>
<comment type="caution">
    <text evidence="7">The sequence shown here is derived from an EMBL/GenBank/DDBJ whole genome shotgun (WGS) entry which is preliminary data.</text>
</comment>
<evidence type="ECO:0000256" key="2">
    <source>
        <dbReference type="ARBA" id="ARBA00022448"/>
    </source>
</evidence>
<feature type="transmembrane region" description="Helical" evidence="6">
    <location>
        <begin position="25"/>
        <end position="46"/>
    </location>
</feature>
<feature type="transmembrane region" description="Helical" evidence="6">
    <location>
        <begin position="181"/>
        <end position="203"/>
    </location>
</feature>
<feature type="transmembrane region" description="Helical" evidence="6">
    <location>
        <begin position="113"/>
        <end position="136"/>
    </location>
</feature>
<comment type="subcellular location">
    <subcellularLocation>
        <location evidence="1">Membrane</location>
        <topology evidence="1">Multi-pass membrane protein</topology>
    </subcellularLocation>
</comment>
<gene>
    <name evidence="7" type="ORF">ACJDT4_18900</name>
</gene>
<feature type="transmembrane region" description="Helical" evidence="6">
    <location>
        <begin position="296"/>
        <end position="319"/>
    </location>
</feature>
<feature type="transmembrane region" description="Helical" evidence="6">
    <location>
        <begin position="209"/>
        <end position="231"/>
    </location>
</feature>
<dbReference type="RefSeq" id="WP_406789139.1">
    <property type="nucleotide sequence ID" value="NZ_JBJIAA010000017.1"/>
</dbReference>
<proteinExistence type="predicted"/>
<dbReference type="PANTHER" id="PTHR43243:SF4">
    <property type="entry name" value="CATIONIC AMINO ACID TRANSPORTER 4"/>
    <property type="match status" value="1"/>
</dbReference>
<evidence type="ECO:0000313" key="7">
    <source>
        <dbReference type="EMBL" id="MFL0252484.1"/>
    </source>
</evidence>
<feature type="transmembrane region" description="Helical" evidence="6">
    <location>
        <begin position="53"/>
        <end position="77"/>
    </location>
</feature>
<feature type="transmembrane region" description="Helical" evidence="6">
    <location>
        <begin position="148"/>
        <end position="169"/>
    </location>
</feature>
<keyword evidence="3 6" id="KW-0812">Transmembrane</keyword>
<keyword evidence="5 6" id="KW-0472">Membrane</keyword>
<evidence type="ECO:0000256" key="5">
    <source>
        <dbReference type="ARBA" id="ARBA00023136"/>
    </source>
</evidence>
<evidence type="ECO:0000256" key="3">
    <source>
        <dbReference type="ARBA" id="ARBA00022692"/>
    </source>
</evidence>
<organism evidence="7 8">
    <name type="scientific">Clostridium neuense</name>
    <dbReference type="NCBI Taxonomy" id="1728934"/>
    <lineage>
        <taxon>Bacteria</taxon>
        <taxon>Bacillati</taxon>
        <taxon>Bacillota</taxon>
        <taxon>Clostridia</taxon>
        <taxon>Eubacteriales</taxon>
        <taxon>Clostridiaceae</taxon>
        <taxon>Clostridium</taxon>
    </lineage>
</organism>
<evidence type="ECO:0000256" key="6">
    <source>
        <dbReference type="SAM" id="Phobius"/>
    </source>
</evidence>
<dbReference type="Gene3D" id="1.20.1740.10">
    <property type="entry name" value="Amino acid/polyamine transporter I"/>
    <property type="match status" value="1"/>
</dbReference>
<evidence type="ECO:0000313" key="8">
    <source>
        <dbReference type="Proteomes" id="UP001623592"/>
    </source>
</evidence>
<dbReference type="Pfam" id="PF13520">
    <property type="entry name" value="AA_permease_2"/>
    <property type="match status" value="1"/>
</dbReference>
<keyword evidence="2" id="KW-0813">Transport</keyword>
<name>A0ABW8TIW4_9CLOT</name>
<dbReference type="PIRSF" id="PIRSF006060">
    <property type="entry name" value="AA_transporter"/>
    <property type="match status" value="1"/>
</dbReference>
<feature type="transmembrane region" description="Helical" evidence="6">
    <location>
        <begin position="89"/>
        <end position="106"/>
    </location>
</feature>
<dbReference type="EMBL" id="JBJIAA010000017">
    <property type="protein sequence ID" value="MFL0252484.1"/>
    <property type="molecule type" value="Genomic_DNA"/>
</dbReference>
<dbReference type="InterPro" id="IPR002293">
    <property type="entry name" value="AA/rel_permease1"/>
</dbReference>
<feature type="transmembrane region" description="Helical" evidence="6">
    <location>
        <begin position="252"/>
        <end position="276"/>
    </location>
</feature>
<accession>A0ABW8TIW4</accession>
<reference evidence="7 8" key="1">
    <citation type="submission" date="2024-11" db="EMBL/GenBank/DDBJ databases">
        <authorList>
            <person name="Heng Y.C."/>
            <person name="Lim A.C.H."/>
            <person name="Lee J.K.Y."/>
            <person name="Kittelmann S."/>
        </authorList>
    </citation>
    <scope>NUCLEOTIDE SEQUENCE [LARGE SCALE GENOMIC DNA]</scope>
    <source>
        <strain evidence="7 8">WILCCON 0114</strain>
    </source>
</reference>
<feature type="transmembrane region" description="Helical" evidence="6">
    <location>
        <begin position="430"/>
        <end position="448"/>
    </location>
</feature>
<feature type="transmembrane region" description="Helical" evidence="6">
    <location>
        <begin position="405"/>
        <end position="424"/>
    </location>
</feature>
<keyword evidence="8" id="KW-1185">Reference proteome</keyword>